<dbReference type="GO" id="GO:0016491">
    <property type="term" value="F:oxidoreductase activity"/>
    <property type="evidence" value="ECO:0007669"/>
    <property type="project" value="UniProtKB-KW"/>
</dbReference>
<dbReference type="SUPFAM" id="SSF51430">
    <property type="entry name" value="NAD(P)-linked oxidoreductase"/>
    <property type="match status" value="1"/>
</dbReference>
<evidence type="ECO:0000259" key="1">
    <source>
        <dbReference type="Pfam" id="PF00248"/>
    </source>
</evidence>
<dbReference type="InterPro" id="IPR023210">
    <property type="entry name" value="NADP_OxRdtase_dom"/>
</dbReference>
<organism evidence="2 3">
    <name type="scientific">Agaribacillus aureus</name>
    <dbReference type="NCBI Taxonomy" id="3051825"/>
    <lineage>
        <taxon>Bacteria</taxon>
        <taxon>Pseudomonadati</taxon>
        <taxon>Bacteroidota</taxon>
        <taxon>Cytophagia</taxon>
        <taxon>Cytophagales</taxon>
        <taxon>Splendidivirgaceae</taxon>
        <taxon>Agaribacillus</taxon>
    </lineage>
</organism>
<gene>
    <name evidence="2" type="ORF">QQ020_18655</name>
</gene>
<keyword evidence="3" id="KW-1185">Reference proteome</keyword>
<dbReference type="RefSeq" id="WP_346759441.1">
    <property type="nucleotide sequence ID" value="NZ_JAUJEB010000004.1"/>
</dbReference>
<dbReference type="PRINTS" id="PR00069">
    <property type="entry name" value="ALDKETRDTASE"/>
</dbReference>
<dbReference type="InterPro" id="IPR020471">
    <property type="entry name" value="AKR"/>
</dbReference>
<keyword evidence="2" id="KW-0560">Oxidoreductase</keyword>
<dbReference type="EMBL" id="JAUJEB010000004">
    <property type="protein sequence ID" value="MDN5214104.1"/>
    <property type="molecule type" value="Genomic_DNA"/>
</dbReference>
<dbReference type="Gene3D" id="3.20.20.100">
    <property type="entry name" value="NADP-dependent oxidoreductase domain"/>
    <property type="match status" value="1"/>
</dbReference>
<comment type="caution">
    <text evidence="2">The sequence shown here is derived from an EMBL/GenBank/DDBJ whole genome shotgun (WGS) entry which is preliminary data.</text>
</comment>
<evidence type="ECO:0000313" key="3">
    <source>
        <dbReference type="Proteomes" id="UP001172083"/>
    </source>
</evidence>
<dbReference type="CDD" id="cd19086">
    <property type="entry name" value="AKR_AKR11C1"/>
    <property type="match status" value="1"/>
</dbReference>
<dbReference type="InterPro" id="IPR036812">
    <property type="entry name" value="NAD(P)_OxRdtase_dom_sf"/>
</dbReference>
<dbReference type="Proteomes" id="UP001172083">
    <property type="component" value="Unassembled WGS sequence"/>
</dbReference>
<dbReference type="Pfam" id="PF00248">
    <property type="entry name" value="Aldo_ket_red"/>
    <property type="match status" value="1"/>
</dbReference>
<evidence type="ECO:0000313" key="2">
    <source>
        <dbReference type="EMBL" id="MDN5214104.1"/>
    </source>
</evidence>
<dbReference type="InterPro" id="IPR053135">
    <property type="entry name" value="AKR2_Oxidoreductase"/>
</dbReference>
<dbReference type="PANTHER" id="PTHR43312:SF1">
    <property type="entry name" value="NADP-DEPENDENT OXIDOREDUCTASE DOMAIN-CONTAINING PROTEIN"/>
    <property type="match status" value="1"/>
</dbReference>
<proteinExistence type="predicted"/>
<dbReference type="PANTHER" id="PTHR43312">
    <property type="entry name" value="D-THREO-ALDOSE 1-DEHYDROGENASE"/>
    <property type="match status" value="1"/>
</dbReference>
<protein>
    <submittedName>
        <fullName evidence="2">Aldo/keto reductase</fullName>
        <ecNumber evidence="2">1.1.1.-</ecNumber>
    </submittedName>
</protein>
<accession>A0ABT8L8L1</accession>
<sequence length="296" mass="33092">MNYRTLGNTDLKISEISFGCMSLGHNQQENDRIINYAIDHGINFFDTADLYQKGLNEQSVGKAIKSKRKDIVLSSKVGNVWNDDGQSWHWDASKKHIMQGIEGSLSRLQTDYIDLYQLHGGTIDDPIDETIEAFERLKQQGKIKYYGISSIRPNVIREYVKRSNIVSVMMQYSLLDRRPEEAALELLKSNQISVLARGSLAKGLLAGKPPATYLDHTTEAVNQMQGELLKIAGAEENGYNAALQFVLNNPAVASAVVGLRTMEQLQQILAYKANAAEADVDALKKIFTPQKYTAHR</sequence>
<name>A0ABT8L8L1_9BACT</name>
<feature type="domain" description="NADP-dependent oxidoreductase" evidence="1">
    <location>
        <begin position="15"/>
        <end position="280"/>
    </location>
</feature>
<dbReference type="EC" id="1.1.1.-" evidence="2"/>
<reference evidence="2" key="1">
    <citation type="submission" date="2023-06" db="EMBL/GenBank/DDBJ databases">
        <title>Genomic of Agaribacillus aureum.</title>
        <authorList>
            <person name="Wang G."/>
        </authorList>
    </citation>
    <scope>NUCLEOTIDE SEQUENCE</scope>
    <source>
        <strain evidence="2">BMA12</strain>
    </source>
</reference>